<dbReference type="InterPro" id="IPR036582">
    <property type="entry name" value="Mao_N_sf"/>
</dbReference>
<dbReference type="PANTHER" id="PTHR30404:SF0">
    <property type="entry name" value="N-ACETYLMURAMOYL-L-ALANINE AMIDASE AMIC"/>
    <property type="match status" value="1"/>
</dbReference>
<name>A0ABW3UWD4_9BACL</name>
<evidence type="ECO:0000256" key="2">
    <source>
        <dbReference type="SAM" id="MobiDB-lite"/>
    </source>
</evidence>
<dbReference type="SUPFAM" id="SSF53187">
    <property type="entry name" value="Zn-dependent exopeptidases"/>
    <property type="match status" value="1"/>
</dbReference>
<evidence type="ECO:0000313" key="5">
    <source>
        <dbReference type="Proteomes" id="UP001597180"/>
    </source>
</evidence>
<dbReference type="Gene3D" id="3.40.630.40">
    <property type="entry name" value="Zn-dependent exopeptidases"/>
    <property type="match status" value="1"/>
</dbReference>
<protein>
    <submittedName>
        <fullName evidence="4">N-acetylmuramoyl-L-alanine amidase family protein</fullName>
    </submittedName>
</protein>
<evidence type="ECO:0000313" key="4">
    <source>
        <dbReference type="EMBL" id="MFD1224639.1"/>
    </source>
</evidence>
<dbReference type="InterPro" id="IPR002508">
    <property type="entry name" value="MurNAc-LAA_cat"/>
</dbReference>
<feature type="compositionally biased region" description="Polar residues" evidence="2">
    <location>
        <begin position="217"/>
        <end position="240"/>
    </location>
</feature>
<accession>A0ABW3UWD4</accession>
<sequence>MMRVITTLMSFLLVSLLVFPMMAFAAVPKIQLYLNGKQLAAEVAPQIVKDNTIVPVRIIAESTGAKVQWDGKNRKVTVDKSGTNIQLFIDKQDALVNNKSFKLETAPMIIDGNTMLPLRFVSEQLGVKVTWDELTRSVFLFQTDEDVKEVVSSPVEGGETKSDSGAVAAPGDSSKQPIVNGKPSNEPGDKPAAKPGDKASEGDASKDKPSDKDKNIGASTGKETAASSDKTGSSGSQETGQAKPGEKAKEPVTTVRSITLQGDQFVVKTSGAESQPNVTRMSNPNQIVIDIPYSQLDPSLKLNEKGEGTIKGNENNVSQVRYLLFSKESSIVRIIIDLSKKVDFKLSSAKTPNQLTWTLSQAKEKYKVVIDPGHGGKDTGAVSVAKRHEKDFVLSLSKKVNKLLEKESKIEPVMTREDDTFVELADRVSFANEMKADLFVAIHANSAGKESVAGTETYYYTEQSLPFAKIMHEQLLKSTQFPDRKVKQNNFYVVKNTTMPSLLLEIGFLTNRSEEAAMFQEEFQDQVAASIVAAIKQQLNID</sequence>
<evidence type="ECO:0000256" key="1">
    <source>
        <dbReference type="ARBA" id="ARBA00022801"/>
    </source>
</evidence>
<proteinExistence type="predicted"/>
<evidence type="ECO:0000259" key="3">
    <source>
        <dbReference type="SMART" id="SM00646"/>
    </source>
</evidence>
<dbReference type="SMART" id="SM00646">
    <property type="entry name" value="Ami_3"/>
    <property type="match status" value="1"/>
</dbReference>
<dbReference type="InterPro" id="IPR050695">
    <property type="entry name" value="N-acetylmuramoyl_amidase_3"/>
</dbReference>
<gene>
    <name evidence="4" type="ORF">ACFQ4B_31475</name>
</gene>
<organism evidence="4 5">
    <name type="scientific">Paenibacillus vulneris</name>
    <dbReference type="NCBI Taxonomy" id="1133364"/>
    <lineage>
        <taxon>Bacteria</taxon>
        <taxon>Bacillati</taxon>
        <taxon>Bacillota</taxon>
        <taxon>Bacilli</taxon>
        <taxon>Bacillales</taxon>
        <taxon>Paenibacillaceae</taxon>
        <taxon>Paenibacillus</taxon>
    </lineage>
</organism>
<feature type="compositionally biased region" description="Basic and acidic residues" evidence="2">
    <location>
        <begin position="187"/>
        <end position="215"/>
    </location>
</feature>
<reference evidence="5" key="1">
    <citation type="journal article" date="2019" name="Int. J. Syst. Evol. Microbiol.">
        <title>The Global Catalogue of Microorganisms (GCM) 10K type strain sequencing project: providing services to taxonomists for standard genome sequencing and annotation.</title>
        <authorList>
            <consortium name="The Broad Institute Genomics Platform"/>
            <consortium name="The Broad Institute Genome Sequencing Center for Infectious Disease"/>
            <person name="Wu L."/>
            <person name="Ma J."/>
        </authorList>
    </citation>
    <scope>NUCLEOTIDE SEQUENCE [LARGE SCALE GENOMIC DNA]</scope>
    <source>
        <strain evidence="5">CCUG 53270</strain>
    </source>
</reference>
<dbReference type="InterPro" id="IPR021731">
    <property type="entry name" value="AMIN_dom"/>
</dbReference>
<dbReference type="Gene3D" id="2.60.40.3500">
    <property type="match status" value="1"/>
</dbReference>
<dbReference type="Gene3D" id="3.30.457.10">
    <property type="entry name" value="Copper amine oxidase-like, N-terminal domain"/>
    <property type="match status" value="1"/>
</dbReference>
<dbReference type="Pfam" id="PF11741">
    <property type="entry name" value="AMIN"/>
    <property type="match status" value="1"/>
</dbReference>
<dbReference type="SUPFAM" id="SSF55383">
    <property type="entry name" value="Copper amine oxidase, domain N"/>
    <property type="match status" value="1"/>
</dbReference>
<comment type="caution">
    <text evidence="4">The sequence shown here is derived from an EMBL/GenBank/DDBJ whole genome shotgun (WGS) entry which is preliminary data.</text>
</comment>
<dbReference type="EMBL" id="JBHTLU010000046">
    <property type="protein sequence ID" value="MFD1224639.1"/>
    <property type="molecule type" value="Genomic_DNA"/>
</dbReference>
<feature type="region of interest" description="Disordered" evidence="2">
    <location>
        <begin position="151"/>
        <end position="253"/>
    </location>
</feature>
<dbReference type="Proteomes" id="UP001597180">
    <property type="component" value="Unassembled WGS sequence"/>
</dbReference>
<keyword evidence="1" id="KW-0378">Hydrolase</keyword>
<dbReference type="RefSeq" id="WP_345591117.1">
    <property type="nucleotide sequence ID" value="NZ_BAABJG010000026.1"/>
</dbReference>
<dbReference type="Pfam" id="PF01520">
    <property type="entry name" value="Amidase_3"/>
    <property type="match status" value="1"/>
</dbReference>
<keyword evidence="5" id="KW-1185">Reference proteome</keyword>
<dbReference type="InterPro" id="IPR012854">
    <property type="entry name" value="Cu_amine_oxidase-like_N"/>
</dbReference>
<dbReference type="Pfam" id="PF07833">
    <property type="entry name" value="Cu_amine_oxidN1"/>
    <property type="match status" value="1"/>
</dbReference>
<dbReference type="CDD" id="cd02696">
    <property type="entry name" value="MurNAc-LAA"/>
    <property type="match status" value="1"/>
</dbReference>
<feature type="domain" description="MurNAc-LAA" evidence="3">
    <location>
        <begin position="428"/>
        <end position="536"/>
    </location>
</feature>
<dbReference type="PANTHER" id="PTHR30404">
    <property type="entry name" value="N-ACETYLMURAMOYL-L-ALANINE AMIDASE"/>
    <property type="match status" value="1"/>
</dbReference>